<reference evidence="1" key="1">
    <citation type="journal article" date="2020" name="Stud. Mycol.">
        <title>101 Dothideomycetes genomes: a test case for predicting lifestyles and emergence of pathogens.</title>
        <authorList>
            <person name="Haridas S."/>
            <person name="Albert R."/>
            <person name="Binder M."/>
            <person name="Bloem J."/>
            <person name="Labutti K."/>
            <person name="Salamov A."/>
            <person name="Andreopoulos B."/>
            <person name="Baker S."/>
            <person name="Barry K."/>
            <person name="Bills G."/>
            <person name="Bluhm B."/>
            <person name="Cannon C."/>
            <person name="Castanera R."/>
            <person name="Culley D."/>
            <person name="Daum C."/>
            <person name="Ezra D."/>
            <person name="Gonzalez J."/>
            <person name="Henrissat B."/>
            <person name="Kuo A."/>
            <person name="Liang C."/>
            <person name="Lipzen A."/>
            <person name="Lutzoni F."/>
            <person name="Magnuson J."/>
            <person name="Mondo S."/>
            <person name="Nolan M."/>
            <person name="Ohm R."/>
            <person name="Pangilinan J."/>
            <person name="Park H.-J."/>
            <person name="Ramirez L."/>
            <person name="Alfaro M."/>
            <person name="Sun H."/>
            <person name="Tritt A."/>
            <person name="Yoshinaga Y."/>
            <person name="Zwiers L.-H."/>
            <person name="Turgeon B."/>
            <person name="Goodwin S."/>
            <person name="Spatafora J."/>
            <person name="Crous P."/>
            <person name="Grigoriev I."/>
        </authorList>
    </citation>
    <scope>NUCLEOTIDE SEQUENCE</scope>
    <source>
        <strain evidence="1">CBS 110217</strain>
    </source>
</reference>
<dbReference type="AlphaFoldDB" id="A0A9P4H3R6"/>
<comment type="caution">
    <text evidence="1">The sequence shown here is derived from an EMBL/GenBank/DDBJ whole genome shotgun (WGS) entry which is preliminary data.</text>
</comment>
<dbReference type="EMBL" id="ML978226">
    <property type="protein sequence ID" value="KAF2027476.1"/>
    <property type="molecule type" value="Genomic_DNA"/>
</dbReference>
<evidence type="ECO:0000313" key="1">
    <source>
        <dbReference type="EMBL" id="KAF2027476.1"/>
    </source>
</evidence>
<accession>A0A9P4H3R6</accession>
<dbReference type="Proteomes" id="UP000799777">
    <property type="component" value="Unassembled WGS sequence"/>
</dbReference>
<keyword evidence="2" id="KW-1185">Reference proteome</keyword>
<proteinExistence type="predicted"/>
<protein>
    <submittedName>
        <fullName evidence="1">Uncharacterized protein</fullName>
    </submittedName>
</protein>
<evidence type="ECO:0000313" key="2">
    <source>
        <dbReference type="Proteomes" id="UP000799777"/>
    </source>
</evidence>
<gene>
    <name evidence="1" type="ORF">EK21DRAFT_91517</name>
</gene>
<name>A0A9P4H3R6_9PLEO</name>
<sequence length="314" mass="35382">MPLYRATLCEIDVSVVARVLARSSSSMTSIFLVRLENGIESSLPMSPSQYALLVTGQNRVRQVLPLAVFVKGGGEETDRDPDPLAKVAWNFFIPGTAPFRRKFSECAMLRVFDVDFMPAMRDIETSRIPRPRFLYTKPRDKWQRFASMSPLAEKLWNILPEADIAPGFNAHPLCILQLDDFSIRRPSMAPGEPMTAGGLFDWPLEASVDESNQDEGSNDLADTLAARQSLVDEHPSNLFHLMCTEPLLEGSAFCATQHHIVVQGWKEFLYVADIKEQNSSIKTLTQQDVTCHRPTPQQMLQFQTLAYIVETYII</sequence>
<organism evidence="1 2">
    <name type="scientific">Setomelanomma holmii</name>
    <dbReference type="NCBI Taxonomy" id="210430"/>
    <lineage>
        <taxon>Eukaryota</taxon>
        <taxon>Fungi</taxon>
        <taxon>Dikarya</taxon>
        <taxon>Ascomycota</taxon>
        <taxon>Pezizomycotina</taxon>
        <taxon>Dothideomycetes</taxon>
        <taxon>Pleosporomycetidae</taxon>
        <taxon>Pleosporales</taxon>
        <taxon>Pleosporineae</taxon>
        <taxon>Phaeosphaeriaceae</taxon>
        <taxon>Setomelanomma</taxon>
    </lineage>
</organism>